<evidence type="ECO:0000256" key="3">
    <source>
        <dbReference type="ARBA" id="ARBA00022741"/>
    </source>
</evidence>
<feature type="region of interest" description="Disordered" evidence="6">
    <location>
        <begin position="1"/>
        <end position="31"/>
    </location>
</feature>
<keyword evidence="1" id="KW-0028">Amino-acid biosynthesis</keyword>
<reference evidence="8 9" key="1">
    <citation type="submission" date="2019-11" db="EMBL/GenBank/DDBJ databases">
        <title>Acidiferrimicrobium australis gen. nov., sp. nov., an acidophilic and obligately heterotrophic, member of the Actinobacteria that catalyses dissimilatory oxido- reduction of iron isolated from metal-rich acidic water in Chile.</title>
        <authorList>
            <person name="Gonzalez D."/>
            <person name="Huber K."/>
            <person name="Hedrich S."/>
            <person name="Rojas-Villalobos C."/>
            <person name="Quatrini R."/>
            <person name="Dinamarca M.A."/>
            <person name="Schwarz A."/>
            <person name="Canales C."/>
            <person name="Nancucheo I."/>
        </authorList>
    </citation>
    <scope>NUCLEOTIDE SEQUENCE [LARGE SCALE GENOMIC DNA]</scope>
    <source>
        <strain evidence="8 9">USS-CCA1</strain>
    </source>
</reference>
<name>A0ABW9QXM1_9ACTN</name>
<dbReference type="Pfam" id="PF00288">
    <property type="entry name" value="GHMP_kinases_N"/>
    <property type="match status" value="1"/>
</dbReference>
<proteinExistence type="predicted"/>
<keyword evidence="2" id="KW-0808">Transferase</keyword>
<keyword evidence="9" id="KW-1185">Reference proteome</keyword>
<gene>
    <name evidence="8" type="ORF">GHK86_15880</name>
</gene>
<dbReference type="InterPro" id="IPR020568">
    <property type="entry name" value="Ribosomal_Su5_D2-typ_SF"/>
</dbReference>
<dbReference type="InterPro" id="IPR006204">
    <property type="entry name" value="GHMP_kinase_N_dom"/>
</dbReference>
<dbReference type="PANTHER" id="PTHR20861:SF1">
    <property type="entry name" value="HOMOSERINE KINASE"/>
    <property type="match status" value="1"/>
</dbReference>
<evidence type="ECO:0000256" key="6">
    <source>
        <dbReference type="SAM" id="MobiDB-lite"/>
    </source>
</evidence>
<comment type="caution">
    <text evidence="8">The sequence shown here is derived from an EMBL/GenBank/DDBJ whole genome shotgun (WGS) entry which is preliminary data.</text>
</comment>
<evidence type="ECO:0000256" key="5">
    <source>
        <dbReference type="ARBA" id="ARBA00022840"/>
    </source>
</evidence>
<evidence type="ECO:0000313" key="9">
    <source>
        <dbReference type="Proteomes" id="UP000437736"/>
    </source>
</evidence>
<dbReference type="InterPro" id="IPR014721">
    <property type="entry name" value="Ribsml_uS5_D2-typ_fold_subgr"/>
</dbReference>
<feature type="domain" description="GHMP kinase N-terminal" evidence="7">
    <location>
        <begin position="225"/>
        <end position="251"/>
    </location>
</feature>
<feature type="non-terminal residue" evidence="8">
    <location>
        <position position="251"/>
    </location>
</feature>
<dbReference type="SUPFAM" id="SSF54211">
    <property type="entry name" value="Ribosomal protein S5 domain 2-like"/>
    <property type="match status" value="1"/>
</dbReference>
<evidence type="ECO:0000259" key="7">
    <source>
        <dbReference type="Pfam" id="PF00288"/>
    </source>
</evidence>
<evidence type="ECO:0000256" key="1">
    <source>
        <dbReference type="ARBA" id="ARBA00022605"/>
    </source>
</evidence>
<feature type="compositionally biased region" description="Low complexity" evidence="6">
    <location>
        <begin position="1"/>
        <end position="15"/>
    </location>
</feature>
<keyword evidence="5" id="KW-0067">ATP-binding</keyword>
<keyword evidence="4" id="KW-0418">Kinase</keyword>
<dbReference type="InterPro" id="IPR006203">
    <property type="entry name" value="GHMP_knse_ATP-bd_CS"/>
</dbReference>
<feature type="region of interest" description="Disordered" evidence="6">
    <location>
        <begin position="111"/>
        <end position="152"/>
    </location>
</feature>
<evidence type="ECO:0000313" key="8">
    <source>
        <dbReference type="EMBL" id="MST34194.1"/>
    </source>
</evidence>
<evidence type="ECO:0000256" key="4">
    <source>
        <dbReference type="ARBA" id="ARBA00022777"/>
    </source>
</evidence>
<dbReference type="PRINTS" id="PR00958">
    <property type="entry name" value="HOMSERKINASE"/>
</dbReference>
<sequence length="251" mass="24968">MDCSSRSLSVAVSRAGGPLGDLGSPVPTSSVRTGRRLPAVFAPVVGARGPSAPPRPPHVLRCGVGAVEVGAFTGLGACAPERCAAGAPRPAGAPTWPRSGPLRRQAGALRHCRSPHFDPNPSYRLARPPRPSPPVPARATAGAGEGAEGARETPALASAAMRARAPGSAANLGPGFDALALALDLHVVVDVEPAERLAVTATGHGADLPQDAGHLAAQVAVAVAGTDRLAIHVHSDIPVGRGLGSSAALAV</sequence>
<keyword evidence="3" id="KW-0547">Nucleotide-binding</keyword>
<dbReference type="Proteomes" id="UP000437736">
    <property type="component" value="Unassembled WGS sequence"/>
</dbReference>
<accession>A0ABW9QXM1</accession>
<evidence type="ECO:0000256" key="2">
    <source>
        <dbReference type="ARBA" id="ARBA00022679"/>
    </source>
</evidence>
<dbReference type="PANTHER" id="PTHR20861">
    <property type="entry name" value="HOMOSERINE/4-DIPHOSPHOCYTIDYL-2-C-METHYL-D-ERYTHRITOL KINASE"/>
    <property type="match status" value="1"/>
</dbReference>
<dbReference type="Gene3D" id="3.30.230.10">
    <property type="match status" value="1"/>
</dbReference>
<protein>
    <recommendedName>
        <fullName evidence="7">GHMP kinase N-terminal domain-containing protein</fullName>
    </recommendedName>
</protein>
<dbReference type="EMBL" id="WJHE01000892">
    <property type="protein sequence ID" value="MST34194.1"/>
    <property type="molecule type" value="Genomic_DNA"/>
</dbReference>
<organism evidence="8 9">
    <name type="scientific">Acidiferrimicrobium australe</name>
    <dbReference type="NCBI Taxonomy" id="2664430"/>
    <lineage>
        <taxon>Bacteria</taxon>
        <taxon>Bacillati</taxon>
        <taxon>Actinomycetota</taxon>
        <taxon>Acidimicrobiia</taxon>
        <taxon>Acidimicrobiales</taxon>
        <taxon>Acidimicrobiaceae</taxon>
        <taxon>Acidiferrimicrobium</taxon>
    </lineage>
</organism>
<dbReference type="PROSITE" id="PS00627">
    <property type="entry name" value="GHMP_KINASES_ATP"/>
    <property type="match status" value="1"/>
</dbReference>